<name>A0AAV7LFE4_PLEWA</name>
<reference evidence="2" key="1">
    <citation type="journal article" date="2022" name="bioRxiv">
        <title>Sequencing and chromosome-scale assembly of the giantPleurodeles waltlgenome.</title>
        <authorList>
            <person name="Brown T."/>
            <person name="Elewa A."/>
            <person name="Iarovenko S."/>
            <person name="Subramanian E."/>
            <person name="Araus A.J."/>
            <person name="Petzold A."/>
            <person name="Susuki M."/>
            <person name="Suzuki K.-i.T."/>
            <person name="Hayashi T."/>
            <person name="Toyoda A."/>
            <person name="Oliveira C."/>
            <person name="Osipova E."/>
            <person name="Leigh N.D."/>
            <person name="Simon A."/>
            <person name="Yun M.H."/>
        </authorList>
    </citation>
    <scope>NUCLEOTIDE SEQUENCE</scope>
    <source>
        <strain evidence="2">20211129_DDA</strain>
        <tissue evidence="2">Liver</tissue>
    </source>
</reference>
<keyword evidence="3" id="KW-1185">Reference proteome</keyword>
<evidence type="ECO:0000313" key="3">
    <source>
        <dbReference type="Proteomes" id="UP001066276"/>
    </source>
</evidence>
<accession>A0AAV7LFE4</accession>
<organism evidence="2 3">
    <name type="scientific">Pleurodeles waltl</name>
    <name type="common">Iberian ribbed newt</name>
    <dbReference type="NCBI Taxonomy" id="8319"/>
    <lineage>
        <taxon>Eukaryota</taxon>
        <taxon>Metazoa</taxon>
        <taxon>Chordata</taxon>
        <taxon>Craniata</taxon>
        <taxon>Vertebrata</taxon>
        <taxon>Euteleostomi</taxon>
        <taxon>Amphibia</taxon>
        <taxon>Batrachia</taxon>
        <taxon>Caudata</taxon>
        <taxon>Salamandroidea</taxon>
        <taxon>Salamandridae</taxon>
        <taxon>Pleurodelinae</taxon>
        <taxon>Pleurodeles</taxon>
    </lineage>
</organism>
<evidence type="ECO:0000256" key="1">
    <source>
        <dbReference type="SAM" id="MobiDB-lite"/>
    </source>
</evidence>
<gene>
    <name evidence="2" type="ORF">NDU88_003463</name>
</gene>
<dbReference type="Proteomes" id="UP001066276">
    <property type="component" value="Chromosome 11"/>
</dbReference>
<feature type="compositionally biased region" description="Polar residues" evidence="1">
    <location>
        <begin position="84"/>
        <end position="94"/>
    </location>
</feature>
<protein>
    <submittedName>
        <fullName evidence="2">Uncharacterized protein</fullName>
    </submittedName>
</protein>
<dbReference type="EMBL" id="JANPWB010000015">
    <property type="protein sequence ID" value="KAJ1090330.1"/>
    <property type="molecule type" value="Genomic_DNA"/>
</dbReference>
<feature type="region of interest" description="Disordered" evidence="1">
    <location>
        <begin position="1"/>
        <end position="103"/>
    </location>
</feature>
<comment type="caution">
    <text evidence="2">The sequence shown here is derived from an EMBL/GenBank/DDBJ whole genome shotgun (WGS) entry which is preliminary data.</text>
</comment>
<sequence>MGRKRRCPEMQRGDDPEENPGGEDWTDRTRPWKSRIRRRPESLGDEQTGADTLTVPTQGRRPPSQVRSSARVKGREVGGGGNKRAQTQRAQTVGETGWKGGER</sequence>
<proteinExistence type="predicted"/>
<evidence type="ECO:0000313" key="2">
    <source>
        <dbReference type="EMBL" id="KAJ1090330.1"/>
    </source>
</evidence>
<dbReference type="AlphaFoldDB" id="A0AAV7LFE4"/>